<name>A0A4Q1JYX7_9GAMM</name>
<comment type="similarity">
    <text evidence="1">Belongs to the short-chain dehydrogenases/reductases (SDR) family.</text>
</comment>
<dbReference type="InterPro" id="IPR002347">
    <property type="entry name" value="SDR_fam"/>
</dbReference>
<dbReference type="PANTHER" id="PTHR44196:SF4">
    <property type="entry name" value="SHORT CHAIN DEHYDROGENASE"/>
    <property type="match status" value="1"/>
</dbReference>
<dbReference type="OrthoDB" id="9790785at2"/>
<dbReference type="InterPro" id="IPR036291">
    <property type="entry name" value="NAD(P)-bd_dom_sf"/>
</dbReference>
<comment type="caution">
    <text evidence="3">The sequence shown here is derived from an EMBL/GenBank/DDBJ whole genome shotgun (WGS) entry which is preliminary data.</text>
</comment>
<keyword evidence="2" id="KW-0560">Oxidoreductase</keyword>
<dbReference type="EMBL" id="SAWZ01000001">
    <property type="protein sequence ID" value="RXR08534.1"/>
    <property type="molecule type" value="Genomic_DNA"/>
</dbReference>
<organism evidence="3 4">
    <name type="scientific">Pseudoxanthomonas composti</name>
    <dbReference type="NCBI Taxonomy" id="2137479"/>
    <lineage>
        <taxon>Bacteria</taxon>
        <taxon>Pseudomonadati</taxon>
        <taxon>Pseudomonadota</taxon>
        <taxon>Gammaproteobacteria</taxon>
        <taxon>Lysobacterales</taxon>
        <taxon>Lysobacteraceae</taxon>
        <taxon>Pseudoxanthomonas</taxon>
    </lineage>
</organism>
<evidence type="ECO:0000313" key="3">
    <source>
        <dbReference type="EMBL" id="RXR08534.1"/>
    </source>
</evidence>
<protein>
    <submittedName>
        <fullName evidence="3">SDR family NAD(P)-dependent oxidoreductase</fullName>
    </submittedName>
</protein>
<keyword evidence="4" id="KW-1185">Reference proteome</keyword>
<evidence type="ECO:0000256" key="1">
    <source>
        <dbReference type="ARBA" id="ARBA00006484"/>
    </source>
</evidence>
<dbReference type="AlphaFoldDB" id="A0A4Q1JYX7"/>
<gene>
    <name evidence="3" type="ORF">EPA99_01565</name>
</gene>
<reference evidence="3 4" key="1">
    <citation type="submission" date="2019-01" db="EMBL/GenBank/DDBJ databases">
        <title>Pseudoxanthomonas composti sp. nov., isolated from compost.</title>
        <authorList>
            <person name="Yang G."/>
        </authorList>
    </citation>
    <scope>NUCLEOTIDE SEQUENCE [LARGE SCALE GENOMIC DNA]</scope>
    <source>
        <strain evidence="3 4">GSS15</strain>
    </source>
</reference>
<sequence length="243" mass="25335">MQTTPHASGTLAGRVILIVGAQGGLGAAAAVACAAQGASLVLLGRSPRKLGAVYDACARQGSEPFLYPLDLEGATPEDLAALAERIGSELGALHGVLHCAAEFRGLTPLEQTDPAVFARAIHVNLTARWWLTQACLPLLRAAEDAAVVFAMDDPARVGEAYWGGYGVAHHGMVGLVSMLHAELASSHVRVSGLQLPPMRTALRGRAYADDHQGLPVDRVVPACVHLLSAAGADHRGDIWKLPA</sequence>
<proteinExistence type="inferred from homology"/>
<dbReference type="Pfam" id="PF00106">
    <property type="entry name" value="adh_short"/>
    <property type="match status" value="1"/>
</dbReference>
<dbReference type="Proteomes" id="UP000289784">
    <property type="component" value="Unassembled WGS sequence"/>
</dbReference>
<accession>A0A4Q1JYX7</accession>
<dbReference type="GO" id="GO:0016491">
    <property type="term" value="F:oxidoreductase activity"/>
    <property type="evidence" value="ECO:0007669"/>
    <property type="project" value="UniProtKB-KW"/>
</dbReference>
<dbReference type="Gene3D" id="3.40.50.720">
    <property type="entry name" value="NAD(P)-binding Rossmann-like Domain"/>
    <property type="match status" value="1"/>
</dbReference>
<evidence type="ECO:0000256" key="2">
    <source>
        <dbReference type="ARBA" id="ARBA00023002"/>
    </source>
</evidence>
<dbReference type="PANTHER" id="PTHR44196">
    <property type="entry name" value="DEHYDROGENASE/REDUCTASE SDR FAMILY MEMBER 7B"/>
    <property type="match status" value="1"/>
</dbReference>
<dbReference type="PRINTS" id="PR00081">
    <property type="entry name" value="GDHRDH"/>
</dbReference>
<evidence type="ECO:0000313" key="4">
    <source>
        <dbReference type="Proteomes" id="UP000289784"/>
    </source>
</evidence>
<dbReference type="SUPFAM" id="SSF51735">
    <property type="entry name" value="NAD(P)-binding Rossmann-fold domains"/>
    <property type="match status" value="1"/>
</dbReference>
<dbReference type="GO" id="GO:0016020">
    <property type="term" value="C:membrane"/>
    <property type="evidence" value="ECO:0007669"/>
    <property type="project" value="TreeGrafter"/>
</dbReference>